<feature type="transmembrane region" description="Helical" evidence="1">
    <location>
        <begin position="26"/>
        <end position="45"/>
    </location>
</feature>
<evidence type="ECO:0000256" key="1">
    <source>
        <dbReference type="SAM" id="Phobius"/>
    </source>
</evidence>
<keyword evidence="1" id="KW-0472">Membrane</keyword>
<dbReference type="Proteomes" id="UP001061889">
    <property type="component" value="Segment"/>
</dbReference>
<name>A0A976MFY1_9CAUD</name>
<keyword evidence="1" id="KW-0812">Transmembrane</keyword>
<sequence>MKEYSSTNAYLGGIAAVVGSMTLQDWGIIVGILVGVGTFFLNWYYKAKELELKEKSPSVVIHKE</sequence>
<dbReference type="Pfam" id="PF16080">
    <property type="entry name" value="Phage_holin_2_3"/>
    <property type="match status" value="1"/>
</dbReference>
<proteinExistence type="predicted"/>
<evidence type="ECO:0000313" key="2">
    <source>
        <dbReference type="EMBL" id="UMO77788.1"/>
    </source>
</evidence>
<organism evidence="2 3">
    <name type="scientific">Bacteriophage Phi NF-1</name>
    <dbReference type="NCBI Taxonomy" id="2900273"/>
    <lineage>
        <taxon>Viruses</taxon>
        <taxon>Duplodnaviria</taxon>
        <taxon>Heunggongvirae</taxon>
        <taxon>Uroviricota</taxon>
        <taxon>Caudoviricetes</taxon>
        <taxon>Autographivirales</taxon>
        <taxon>Autoscriptoviridae</taxon>
        <taxon>Catalonvirus</taxon>
        <taxon>Catalonvirus NF1</taxon>
    </lineage>
</organism>
<dbReference type="EMBL" id="OL634959">
    <property type="protein sequence ID" value="UMO77788.1"/>
    <property type="molecule type" value="Genomic_DNA"/>
</dbReference>
<dbReference type="InterPro" id="IPR032118">
    <property type="entry name" value="Phage_holin_HP1"/>
</dbReference>
<protein>
    <submittedName>
        <fullName evidence="2">Holin</fullName>
    </submittedName>
</protein>
<accession>A0A976MFY1</accession>
<reference evidence="2" key="1">
    <citation type="submission" date="2021-11" db="EMBL/GenBank/DDBJ databases">
        <title>Phage-based biocontrol of nitrification in agricultural soil.</title>
        <authorList>
            <person name="Muniesa M."/>
            <person name="Quiros P."/>
            <person name="Salaet I."/>
        </authorList>
    </citation>
    <scope>NUCLEOTIDE SEQUENCE</scope>
</reference>
<evidence type="ECO:0000313" key="3">
    <source>
        <dbReference type="Proteomes" id="UP001061889"/>
    </source>
</evidence>
<keyword evidence="3" id="KW-1185">Reference proteome</keyword>
<keyword evidence="1" id="KW-1133">Transmembrane helix</keyword>